<proteinExistence type="predicted"/>
<dbReference type="InterPro" id="IPR016181">
    <property type="entry name" value="Acyl_CoA_acyltransferase"/>
</dbReference>
<evidence type="ECO:0000313" key="3">
    <source>
        <dbReference type="Proteomes" id="UP001241656"/>
    </source>
</evidence>
<dbReference type="Gene3D" id="3.40.630.30">
    <property type="match status" value="1"/>
</dbReference>
<reference evidence="2 3" key="1">
    <citation type="submission" date="2023-05" db="EMBL/GenBank/DDBJ databases">
        <title>Genomic insight into Chryseobacterium sp. wdc7 isolated forest soil (Gotjawal).</title>
        <authorList>
            <person name="Park S.-J."/>
        </authorList>
    </citation>
    <scope>NUCLEOTIDE SEQUENCE [LARGE SCALE GENOMIC DNA]</scope>
    <source>
        <strain evidence="3">wdc7</strain>
    </source>
</reference>
<dbReference type="InterPro" id="IPR000182">
    <property type="entry name" value="GNAT_dom"/>
</dbReference>
<name>A0ABY8RA88_9FLAO</name>
<gene>
    <name evidence="2" type="ORF">QGN23_10475</name>
</gene>
<dbReference type="SUPFAM" id="SSF55729">
    <property type="entry name" value="Acyl-CoA N-acyltransferases (Nat)"/>
    <property type="match status" value="1"/>
</dbReference>
<dbReference type="PANTHER" id="PTHR43792">
    <property type="entry name" value="GNAT FAMILY, PUTATIVE (AFU_ORTHOLOGUE AFUA_3G00765)-RELATED-RELATED"/>
    <property type="match status" value="1"/>
</dbReference>
<dbReference type="EMBL" id="CP124855">
    <property type="protein sequence ID" value="WHF50852.1"/>
    <property type="molecule type" value="Genomic_DNA"/>
</dbReference>
<dbReference type="PANTHER" id="PTHR43792:SF1">
    <property type="entry name" value="N-ACETYLTRANSFERASE DOMAIN-CONTAINING PROTEIN"/>
    <property type="match status" value="1"/>
</dbReference>
<keyword evidence="3" id="KW-1185">Reference proteome</keyword>
<organism evidence="2 3">
    <name type="scientific">Chryseobacterium gotjawalense</name>
    <dbReference type="NCBI Taxonomy" id="3042315"/>
    <lineage>
        <taxon>Bacteria</taxon>
        <taxon>Pseudomonadati</taxon>
        <taxon>Bacteroidota</taxon>
        <taxon>Flavobacteriia</taxon>
        <taxon>Flavobacteriales</taxon>
        <taxon>Weeksellaceae</taxon>
        <taxon>Chryseobacterium group</taxon>
        <taxon>Chryseobacterium</taxon>
    </lineage>
</organism>
<accession>A0ABY8RA88</accession>
<sequence>MKKIEMTETERLLLKPMSTDDSEFIFELYNSPNFIKFIGDRNIKSVKDAENYIIAKFLPQAERLGYGNYLISLKSTGQKIGSVGIFEREGLEVHDIGFSFLPEFEGKGFGFEAANHLIKTAFSEFGLKKISAITSKENIASQKLIEKLGLQYQSTVRLSGDDEELLYYEI</sequence>
<evidence type="ECO:0000313" key="2">
    <source>
        <dbReference type="EMBL" id="WHF50852.1"/>
    </source>
</evidence>
<dbReference type="Pfam" id="PF13302">
    <property type="entry name" value="Acetyltransf_3"/>
    <property type="match status" value="1"/>
</dbReference>
<dbReference type="PROSITE" id="PS51186">
    <property type="entry name" value="GNAT"/>
    <property type="match status" value="1"/>
</dbReference>
<dbReference type="Proteomes" id="UP001241656">
    <property type="component" value="Chromosome"/>
</dbReference>
<feature type="domain" description="N-acetyltransferase" evidence="1">
    <location>
        <begin position="12"/>
        <end position="170"/>
    </location>
</feature>
<evidence type="ECO:0000259" key="1">
    <source>
        <dbReference type="PROSITE" id="PS51186"/>
    </source>
</evidence>
<dbReference type="RefSeq" id="WP_282904253.1">
    <property type="nucleotide sequence ID" value="NZ_CP124855.1"/>
</dbReference>
<dbReference type="InterPro" id="IPR051531">
    <property type="entry name" value="N-acetyltransferase"/>
</dbReference>
<protein>
    <submittedName>
        <fullName evidence="2">GNAT family N-acetyltransferase</fullName>
    </submittedName>
</protein>